<sequence length="389" mass="41696">MPEHAHAESSSAADLVEEVLGSTPLVDGHNDLPWALREDPVAANGPAPRPSVEGLAASRPEFHTDLTRLRQGRVGVQFWSVYVPSTLPEPEAAVVTLEQIDVAHRLIAQYPEHLRFVRTADQARAAFAHGRIASLLGAEGGHSIASSLGTLRVMAALGVRYMTLTHNDNVPWADSATDQPAAQGLTEFGREVVAEMNRVGMLVDISHTSEATQLAAMEASTAPVIYSHSSVRAVCDHPRNASDAALETLRGNGGVLQVTFVPSFVHPDIRPWYQERTAALEGLDGGDREAHAEAWEAGHPRPRVTIEDVVAHVEHAREVAGIDHIGLGGDYDGCPWLPEGLEDVSGYPRLLTALAERGWSRSDLAKLAGENVLRVMGAAEDVASELPGL</sequence>
<name>A0A3N2BCX8_9MICO</name>
<dbReference type="CDD" id="cd01301">
    <property type="entry name" value="rDP_like"/>
    <property type="match status" value="1"/>
</dbReference>
<dbReference type="RefSeq" id="WP_123305281.1">
    <property type="nucleotide sequence ID" value="NZ_RKHK01000001.1"/>
</dbReference>
<dbReference type="Proteomes" id="UP000280668">
    <property type="component" value="Unassembled WGS sequence"/>
</dbReference>
<proteinExistence type="predicted"/>
<keyword evidence="2" id="KW-1185">Reference proteome</keyword>
<dbReference type="InterPro" id="IPR008257">
    <property type="entry name" value="Pept_M19"/>
</dbReference>
<dbReference type="EMBL" id="RKHK01000001">
    <property type="protein sequence ID" value="ROR73082.1"/>
    <property type="molecule type" value="Genomic_DNA"/>
</dbReference>
<dbReference type="GO" id="GO:0006508">
    <property type="term" value="P:proteolysis"/>
    <property type="evidence" value="ECO:0007669"/>
    <property type="project" value="InterPro"/>
</dbReference>
<reference evidence="1 2" key="1">
    <citation type="submission" date="2018-11" db="EMBL/GenBank/DDBJ databases">
        <title>Sequencing the genomes of 1000 actinobacteria strains.</title>
        <authorList>
            <person name="Klenk H.-P."/>
        </authorList>
    </citation>
    <scope>NUCLEOTIDE SEQUENCE [LARGE SCALE GENOMIC DNA]</scope>
    <source>
        <strain evidence="1 2">DSM 11294</strain>
    </source>
</reference>
<evidence type="ECO:0000313" key="1">
    <source>
        <dbReference type="EMBL" id="ROR73082.1"/>
    </source>
</evidence>
<dbReference type="SUPFAM" id="SSF51556">
    <property type="entry name" value="Metallo-dependent hydrolases"/>
    <property type="match status" value="1"/>
</dbReference>
<gene>
    <name evidence="1" type="ORF">EDD31_1448</name>
</gene>
<organism evidence="1 2">
    <name type="scientific">Bogoriella caseilytica</name>
    <dbReference type="NCBI Taxonomy" id="56055"/>
    <lineage>
        <taxon>Bacteria</taxon>
        <taxon>Bacillati</taxon>
        <taxon>Actinomycetota</taxon>
        <taxon>Actinomycetes</taxon>
        <taxon>Micrococcales</taxon>
        <taxon>Bogoriellaceae</taxon>
        <taxon>Bogoriella</taxon>
    </lineage>
</organism>
<dbReference type="GO" id="GO:0070573">
    <property type="term" value="F:metallodipeptidase activity"/>
    <property type="evidence" value="ECO:0007669"/>
    <property type="project" value="InterPro"/>
</dbReference>
<dbReference type="PANTHER" id="PTHR10443:SF12">
    <property type="entry name" value="DIPEPTIDASE"/>
    <property type="match status" value="1"/>
</dbReference>
<dbReference type="OrthoDB" id="9804920at2"/>
<dbReference type="InterPro" id="IPR032466">
    <property type="entry name" value="Metal_Hydrolase"/>
</dbReference>
<dbReference type="PROSITE" id="PS51365">
    <property type="entry name" value="RENAL_DIPEPTIDASE_2"/>
    <property type="match status" value="1"/>
</dbReference>
<dbReference type="Gene3D" id="3.20.20.140">
    <property type="entry name" value="Metal-dependent hydrolases"/>
    <property type="match status" value="1"/>
</dbReference>
<accession>A0A3N2BCX8</accession>
<dbReference type="PANTHER" id="PTHR10443">
    <property type="entry name" value="MICROSOMAL DIPEPTIDASE"/>
    <property type="match status" value="1"/>
</dbReference>
<comment type="caution">
    <text evidence="1">The sequence shown here is derived from an EMBL/GenBank/DDBJ whole genome shotgun (WGS) entry which is preliminary data.</text>
</comment>
<dbReference type="AlphaFoldDB" id="A0A3N2BCX8"/>
<dbReference type="Pfam" id="PF01244">
    <property type="entry name" value="Peptidase_M19"/>
    <property type="match status" value="1"/>
</dbReference>
<protein>
    <submittedName>
        <fullName evidence="1">Membrane dipeptidase</fullName>
    </submittedName>
</protein>
<evidence type="ECO:0000313" key="2">
    <source>
        <dbReference type="Proteomes" id="UP000280668"/>
    </source>
</evidence>